<feature type="non-terminal residue" evidence="2">
    <location>
        <position position="254"/>
    </location>
</feature>
<gene>
    <name evidence="2" type="ORF">MNEG_14705</name>
</gene>
<keyword evidence="3" id="KW-1185">Reference proteome</keyword>
<dbReference type="OrthoDB" id="2013972at2759"/>
<organism evidence="2 3">
    <name type="scientific">Monoraphidium neglectum</name>
    <dbReference type="NCBI Taxonomy" id="145388"/>
    <lineage>
        <taxon>Eukaryota</taxon>
        <taxon>Viridiplantae</taxon>
        <taxon>Chlorophyta</taxon>
        <taxon>core chlorophytes</taxon>
        <taxon>Chlorophyceae</taxon>
        <taxon>CS clade</taxon>
        <taxon>Sphaeropleales</taxon>
        <taxon>Selenastraceae</taxon>
        <taxon>Monoraphidium</taxon>
    </lineage>
</organism>
<accession>A0A0D2LUH9</accession>
<protein>
    <recommendedName>
        <fullName evidence="1">D-alanine--D-alanine ligase C-terminal domain-containing protein</fullName>
    </recommendedName>
</protein>
<name>A0A0D2LUH9_9CHLO</name>
<sequence>MLANVVPTRVAVVFGNNKHNAGAVMHPSVNLRHWKSYEAVACTIADTLKTLGVDALAMPDGADLIERLRAERIGLVWLNTGGVQGESPVCHTSAALESAGVPYIGHTPLNAALLDDKGIFKLALGGLGLPTARFVIWNAAKNGRLHPETNRAFRRAFGSYSGPFIVKPVNGRASQNVEFVPSIDGLEAMVAQVFAATGCLILVEQYLGGREYCVAVAGGGPTGGGLAFSAVERVLGAGERVFTSMDVKAITGDR</sequence>
<evidence type="ECO:0000313" key="3">
    <source>
        <dbReference type="Proteomes" id="UP000054498"/>
    </source>
</evidence>
<dbReference type="Gene3D" id="3.30.1490.20">
    <property type="entry name" value="ATP-grasp fold, A domain"/>
    <property type="match status" value="1"/>
</dbReference>
<dbReference type="SUPFAM" id="SSF56059">
    <property type="entry name" value="Glutathione synthetase ATP-binding domain-like"/>
    <property type="match status" value="1"/>
</dbReference>
<dbReference type="GO" id="GO:0005524">
    <property type="term" value="F:ATP binding"/>
    <property type="evidence" value="ECO:0007669"/>
    <property type="project" value="InterPro"/>
</dbReference>
<proteinExistence type="predicted"/>
<dbReference type="InterPro" id="IPR011095">
    <property type="entry name" value="Dala_Dala_lig_C"/>
</dbReference>
<dbReference type="PANTHER" id="PTHR23132:SF23">
    <property type="entry name" value="D-ALANINE--D-ALANINE LIGASE B"/>
    <property type="match status" value="1"/>
</dbReference>
<reference evidence="2 3" key="1">
    <citation type="journal article" date="2013" name="BMC Genomics">
        <title>Reconstruction of the lipid metabolism for the microalga Monoraphidium neglectum from its genome sequence reveals characteristics suitable for biofuel production.</title>
        <authorList>
            <person name="Bogen C."/>
            <person name="Al-Dilaimi A."/>
            <person name="Albersmeier A."/>
            <person name="Wichmann J."/>
            <person name="Grundmann M."/>
            <person name="Rupp O."/>
            <person name="Lauersen K.J."/>
            <person name="Blifernez-Klassen O."/>
            <person name="Kalinowski J."/>
            <person name="Goesmann A."/>
            <person name="Mussgnug J.H."/>
            <person name="Kruse O."/>
        </authorList>
    </citation>
    <scope>NUCLEOTIDE SEQUENCE [LARGE SCALE GENOMIC DNA]</scope>
    <source>
        <strain evidence="2 3">SAG 48.87</strain>
    </source>
</reference>
<dbReference type="GO" id="GO:0008716">
    <property type="term" value="F:D-alanine-D-alanine ligase activity"/>
    <property type="evidence" value="ECO:0007669"/>
    <property type="project" value="InterPro"/>
</dbReference>
<dbReference type="GeneID" id="25732294"/>
<dbReference type="Gene3D" id="3.30.470.20">
    <property type="entry name" value="ATP-grasp fold, B domain"/>
    <property type="match status" value="1"/>
</dbReference>
<dbReference type="KEGG" id="mng:MNEG_14705"/>
<dbReference type="Proteomes" id="UP000054498">
    <property type="component" value="Unassembled WGS sequence"/>
</dbReference>
<feature type="domain" description="D-alanine--D-alanine ligase C-terminal" evidence="1">
    <location>
        <begin position="127"/>
        <end position="220"/>
    </location>
</feature>
<evidence type="ECO:0000313" key="2">
    <source>
        <dbReference type="EMBL" id="KIY93256.1"/>
    </source>
</evidence>
<dbReference type="Pfam" id="PF07478">
    <property type="entry name" value="Dala_Dala_lig_C"/>
    <property type="match status" value="1"/>
</dbReference>
<evidence type="ECO:0000259" key="1">
    <source>
        <dbReference type="Pfam" id="PF07478"/>
    </source>
</evidence>
<dbReference type="EMBL" id="KK104918">
    <property type="protein sequence ID" value="KIY93256.1"/>
    <property type="molecule type" value="Genomic_DNA"/>
</dbReference>
<dbReference type="InterPro" id="IPR013815">
    <property type="entry name" value="ATP_grasp_subdomain_1"/>
</dbReference>
<dbReference type="PANTHER" id="PTHR23132">
    <property type="entry name" value="D-ALANINE--D-ALANINE LIGASE"/>
    <property type="match status" value="1"/>
</dbReference>
<dbReference type="AlphaFoldDB" id="A0A0D2LUH9"/>
<dbReference type="RefSeq" id="XP_013892276.1">
    <property type="nucleotide sequence ID" value="XM_014036822.1"/>
</dbReference>